<name>A0A229YDR6_ASPFM</name>
<feature type="region of interest" description="Disordered" evidence="1">
    <location>
        <begin position="1"/>
        <end position="30"/>
    </location>
</feature>
<dbReference type="AlphaFoldDB" id="A0A229YDR6"/>
<gene>
    <name evidence="2" type="ORF">KXV57_005706</name>
</gene>
<feature type="compositionally biased region" description="Polar residues" evidence="1">
    <location>
        <begin position="1"/>
        <end position="22"/>
    </location>
</feature>
<evidence type="ECO:0000313" key="3">
    <source>
        <dbReference type="Proteomes" id="UP000813423"/>
    </source>
</evidence>
<dbReference type="Proteomes" id="UP000813423">
    <property type="component" value="Unassembled WGS sequence"/>
</dbReference>
<sequence length="155" mass="17845">MSPRYTAQPTEQTTQCTDSAMQTREDGKTEPTDTYEFAHVLFEIKTSPKKLAPILLESLHHRLHHSDVKVYPSFDVLRADSAIKRGNVVFALPAAGQTVDQIILAVRRQVQHLIMDWDTEELSGEGLYLVTGDKTCPWGWSFLDYQAWREQRKRR</sequence>
<comment type="caution">
    <text evidence="2">The sequence shown here is derived from an EMBL/GenBank/DDBJ whole genome shotgun (WGS) entry which is preliminary data.</text>
</comment>
<proteinExistence type="predicted"/>
<evidence type="ECO:0000256" key="1">
    <source>
        <dbReference type="SAM" id="MobiDB-lite"/>
    </source>
</evidence>
<reference evidence="2" key="1">
    <citation type="submission" date="2021-08" db="EMBL/GenBank/DDBJ databases">
        <title>Global Aspergillus fumigatus from environmental and clinical sources.</title>
        <authorList>
            <person name="Barber A."/>
            <person name="Sae-Ong T."/>
        </authorList>
    </citation>
    <scope>NUCLEOTIDE SEQUENCE</scope>
    <source>
        <strain evidence="2">NRZ-2016-071</strain>
    </source>
</reference>
<protein>
    <submittedName>
        <fullName evidence="2">Uncharacterized protein</fullName>
    </submittedName>
</protein>
<accession>A0A229YDR6</accession>
<dbReference type="EMBL" id="JAIBSC010000004">
    <property type="protein sequence ID" value="KAH1910936.1"/>
    <property type="molecule type" value="Genomic_DNA"/>
</dbReference>
<evidence type="ECO:0000313" key="2">
    <source>
        <dbReference type="EMBL" id="KAH1910936.1"/>
    </source>
</evidence>
<organism evidence="2 3">
    <name type="scientific">Aspergillus fumigatus</name>
    <name type="common">Neosartorya fumigata</name>
    <dbReference type="NCBI Taxonomy" id="746128"/>
    <lineage>
        <taxon>Eukaryota</taxon>
        <taxon>Fungi</taxon>
        <taxon>Dikarya</taxon>
        <taxon>Ascomycota</taxon>
        <taxon>Pezizomycotina</taxon>
        <taxon>Eurotiomycetes</taxon>
        <taxon>Eurotiomycetidae</taxon>
        <taxon>Eurotiales</taxon>
        <taxon>Aspergillaceae</taxon>
        <taxon>Aspergillus</taxon>
        <taxon>Aspergillus subgen. Fumigati</taxon>
    </lineage>
</organism>
<dbReference type="OMA" id="FAHVLFE"/>